<dbReference type="EMBL" id="VUJX02000004">
    <property type="protein sequence ID" value="KAL0938076.1"/>
    <property type="molecule type" value="Genomic_DNA"/>
</dbReference>
<accession>A0ACC3Z1U6</accession>
<gene>
    <name evidence="1" type="ORF">CTRU02_207807</name>
</gene>
<organism evidence="1 2">
    <name type="scientific">Colletotrichum truncatum</name>
    <name type="common">Anthracnose fungus</name>
    <name type="synonym">Colletotrichum capsici</name>
    <dbReference type="NCBI Taxonomy" id="5467"/>
    <lineage>
        <taxon>Eukaryota</taxon>
        <taxon>Fungi</taxon>
        <taxon>Dikarya</taxon>
        <taxon>Ascomycota</taxon>
        <taxon>Pezizomycotina</taxon>
        <taxon>Sordariomycetes</taxon>
        <taxon>Hypocreomycetidae</taxon>
        <taxon>Glomerellales</taxon>
        <taxon>Glomerellaceae</taxon>
        <taxon>Colletotrichum</taxon>
        <taxon>Colletotrichum truncatum species complex</taxon>
    </lineage>
</organism>
<comment type="caution">
    <text evidence="1">The sequence shown here is derived from an EMBL/GenBank/DDBJ whole genome shotgun (WGS) entry which is preliminary data.</text>
</comment>
<proteinExistence type="predicted"/>
<protein>
    <submittedName>
        <fullName evidence="1">Uncharacterized protein</fullName>
    </submittedName>
</protein>
<keyword evidence="2" id="KW-1185">Reference proteome</keyword>
<dbReference type="Proteomes" id="UP000805649">
    <property type="component" value="Unassembled WGS sequence"/>
</dbReference>
<evidence type="ECO:0000313" key="2">
    <source>
        <dbReference type="Proteomes" id="UP000805649"/>
    </source>
</evidence>
<evidence type="ECO:0000313" key="1">
    <source>
        <dbReference type="EMBL" id="KAL0938076.1"/>
    </source>
</evidence>
<name>A0ACC3Z1U6_COLTU</name>
<sequence length="79" mass="8372">MGFVKKVGGALDTAAMYTVNAVASSAPYTDGVVTNVPADIPGSIKGKSEPPPRISKMTWQETLEAEKAAKEKDSQFKDL</sequence>
<reference evidence="1 2" key="1">
    <citation type="journal article" date="2020" name="Phytopathology">
        <title>Genome Sequence Resources of Colletotrichum truncatum, C. plurivorum, C. musicola, and C. sojae: Four Species Pathogenic to Soybean (Glycine max).</title>
        <authorList>
            <person name="Rogerio F."/>
            <person name="Boufleur T.R."/>
            <person name="Ciampi-Guillardi M."/>
            <person name="Sukno S.A."/>
            <person name="Thon M.R."/>
            <person name="Massola Junior N.S."/>
            <person name="Baroncelli R."/>
        </authorList>
    </citation>
    <scope>NUCLEOTIDE SEQUENCE [LARGE SCALE GENOMIC DNA]</scope>
    <source>
        <strain evidence="1 2">CMES1059</strain>
    </source>
</reference>